<dbReference type="PANTHER" id="PTHR33653:SF1">
    <property type="entry name" value="RIBONUCLEASE VAPC2"/>
    <property type="match status" value="1"/>
</dbReference>
<evidence type="ECO:0000256" key="4">
    <source>
        <dbReference type="ARBA" id="ARBA00022723"/>
    </source>
</evidence>
<proteinExistence type="inferred from homology"/>
<evidence type="ECO:0000256" key="3">
    <source>
        <dbReference type="ARBA" id="ARBA00022722"/>
    </source>
</evidence>
<dbReference type="Pfam" id="PF01850">
    <property type="entry name" value="PIN"/>
    <property type="match status" value="1"/>
</dbReference>
<dbReference type="EMBL" id="RBKU01000001">
    <property type="protein sequence ID" value="RKR85560.1"/>
    <property type="molecule type" value="Genomic_DNA"/>
</dbReference>
<dbReference type="Gene3D" id="3.40.50.1010">
    <property type="entry name" value="5'-nuclease"/>
    <property type="match status" value="1"/>
</dbReference>
<dbReference type="PANTHER" id="PTHR33653">
    <property type="entry name" value="RIBONUCLEASE VAPC2"/>
    <property type="match status" value="1"/>
</dbReference>
<keyword evidence="6" id="KW-0460">Magnesium</keyword>
<comment type="similarity">
    <text evidence="7">Belongs to the PINc/VapC protein family.</text>
</comment>
<comment type="cofactor">
    <cofactor evidence="1">
        <name>Mg(2+)</name>
        <dbReference type="ChEBI" id="CHEBI:18420"/>
    </cofactor>
</comment>
<feature type="domain" description="PIN" evidence="8">
    <location>
        <begin position="17"/>
        <end position="126"/>
    </location>
</feature>
<evidence type="ECO:0000256" key="1">
    <source>
        <dbReference type="ARBA" id="ARBA00001946"/>
    </source>
</evidence>
<comment type="caution">
    <text evidence="9">The sequence shown here is derived from an EMBL/GenBank/DDBJ whole genome shotgun (WGS) entry which is preliminary data.</text>
</comment>
<dbReference type="GO" id="GO:0016787">
    <property type="term" value="F:hydrolase activity"/>
    <property type="evidence" value="ECO:0007669"/>
    <property type="project" value="UniProtKB-KW"/>
</dbReference>
<sequence>MKTRRNGKGRSERSGIVIFDTNILIYLSKYLLDPDRILSKQAKDSVSIITKIETLGFNFQKADEHKLLSDLCNELIVIPLSDQIAEETIKLRKGNRIKLPDAIIYATALTQGLPLLTNNIADFKNLGNKVELVNPFSI</sequence>
<dbReference type="GO" id="GO:0004518">
    <property type="term" value="F:nuclease activity"/>
    <property type="evidence" value="ECO:0007669"/>
    <property type="project" value="UniProtKB-KW"/>
</dbReference>
<reference evidence="9 10" key="1">
    <citation type="submission" date="2018-10" db="EMBL/GenBank/DDBJ databases">
        <title>Genomic Encyclopedia of Archaeal and Bacterial Type Strains, Phase II (KMG-II): from individual species to whole genera.</title>
        <authorList>
            <person name="Goeker M."/>
        </authorList>
    </citation>
    <scope>NUCLEOTIDE SEQUENCE [LARGE SCALE GENOMIC DNA]</scope>
    <source>
        <strain evidence="9 10">DSM 18602</strain>
    </source>
</reference>
<evidence type="ECO:0000256" key="5">
    <source>
        <dbReference type="ARBA" id="ARBA00022801"/>
    </source>
</evidence>
<name>A0A495J976_9SPHI</name>
<evidence type="ECO:0000256" key="7">
    <source>
        <dbReference type="ARBA" id="ARBA00038093"/>
    </source>
</evidence>
<keyword evidence="3" id="KW-0540">Nuclease</keyword>
<keyword evidence="4" id="KW-0479">Metal-binding</keyword>
<evidence type="ECO:0000256" key="2">
    <source>
        <dbReference type="ARBA" id="ARBA00022649"/>
    </source>
</evidence>
<dbReference type="Proteomes" id="UP000268007">
    <property type="component" value="Unassembled WGS sequence"/>
</dbReference>
<evidence type="ECO:0000259" key="8">
    <source>
        <dbReference type="Pfam" id="PF01850"/>
    </source>
</evidence>
<evidence type="ECO:0000256" key="6">
    <source>
        <dbReference type="ARBA" id="ARBA00022842"/>
    </source>
</evidence>
<gene>
    <name evidence="9" type="ORF">BDD43_5831</name>
</gene>
<protein>
    <recommendedName>
        <fullName evidence="8">PIN domain-containing protein</fullName>
    </recommendedName>
</protein>
<dbReference type="InterPro" id="IPR029060">
    <property type="entry name" value="PIN-like_dom_sf"/>
</dbReference>
<evidence type="ECO:0000313" key="9">
    <source>
        <dbReference type="EMBL" id="RKR85560.1"/>
    </source>
</evidence>
<organism evidence="9 10">
    <name type="scientific">Mucilaginibacter gracilis</name>
    <dbReference type="NCBI Taxonomy" id="423350"/>
    <lineage>
        <taxon>Bacteria</taxon>
        <taxon>Pseudomonadati</taxon>
        <taxon>Bacteroidota</taxon>
        <taxon>Sphingobacteriia</taxon>
        <taxon>Sphingobacteriales</taxon>
        <taxon>Sphingobacteriaceae</taxon>
        <taxon>Mucilaginibacter</taxon>
    </lineage>
</organism>
<keyword evidence="5" id="KW-0378">Hydrolase</keyword>
<dbReference type="CDD" id="cd18738">
    <property type="entry name" value="PIN_VapC4-5_FitB-like"/>
    <property type="match status" value="1"/>
</dbReference>
<keyword evidence="10" id="KW-1185">Reference proteome</keyword>
<dbReference type="InterPro" id="IPR050556">
    <property type="entry name" value="Type_II_TA_system_RNase"/>
</dbReference>
<keyword evidence="2" id="KW-1277">Toxin-antitoxin system</keyword>
<dbReference type="GO" id="GO:0046872">
    <property type="term" value="F:metal ion binding"/>
    <property type="evidence" value="ECO:0007669"/>
    <property type="project" value="UniProtKB-KW"/>
</dbReference>
<dbReference type="AlphaFoldDB" id="A0A495J976"/>
<evidence type="ECO:0000313" key="10">
    <source>
        <dbReference type="Proteomes" id="UP000268007"/>
    </source>
</evidence>
<dbReference type="SUPFAM" id="SSF88723">
    <property type="entry name" value="PIN domain-like"/>
    <property type="match status" value="1"/>
</dbReference>
<dbReference type="InterPro" id="IPR002716">
    <property type="entry name" value="PIN_dom"/>
</dbReference>
<accession>A0A495J976</accession>